<dbReference type="InterPro" id="IPR036291">
    <property type="entry name" value="NAD(P)-bd_dom_sf"/>
</dbReference>
<dbReference type="Gene3D" id="3.40.50.720">
    <property type="entry name" value="NAD(P)-binding Rossmann-like Domain"/>
    <property type="match status" value="1"/>
</dbReference>
<feature type="domain" description="Gfo/Idh/MocA-like oxidoreductase N-terminal" evidence="6">
    <location>
        <begin position="7"/>
        <end position="137"/>
    </location>
</feature>
<evidence type="ECO:0000256" key="2">
    <source>
        <dbReference type="ARBA" id="ARBA00023002"/>
    </source>
</evidence>
<keyword evidence="2" id="KW-0560">Oxidoreductase</keyword>
<evidence type="ECO:0000256" key="1">
    <source>
        <dbReference type="ARBA" id="ARBA00010928"/>
    </source>
</evidence>
<dbReference type="AlphaFoldDB" id="A0A6G1GZW6"/>
<dbReference type="SUPFAM" id="SSF51735">
    <property type="entry name" value="NAD(P)-binding Rossmann-fold domains"/>
    <property type="match status" value="1"/>
</dbReference>
<accession>A0A6G1GZW6</accession>
<dbReference type="Proteomes" id="UP000800041">
    <property type="component" value="Unassembled WGS sequence"/>
</dbReference>
<dbReference type="Gene3D" id="3.30.360.10">
    <property type="entry name" value="Dihydrodipicolinate Reductase, domain 2"/>
    <property type="match status" value="1"/>
</dbReference>
<dbReference type="InterPro" id="IPR000683">
    <property type="entry name" value="Gfo/Idh/MocA-like_OxRdtase_N"/>
</dbReference>
<dbReference type="PANTHER" id="PTHR22604">
    <property type="entry name" value="OXIDOREDUCTASES"/>
    <property type="match status" value="1"/>
</dbReference>
<dbReference type="Pfam" id="PF22725">
    <property type="entry name" value="GFO_IDH_MocA_C3"/>
    <property type="match status" value="1"/>
</dbReference>
<dbReference type="Pfam" id="PF01408">
    <property type="entry name" value="GFO_IDH_MocA"/>
    <property type="match status" value="1"/>
</dbReference>
<keyword evidence="9" id="KW-1185">Reference proteome</keyword>
<dbReference type="SUPFAM" id="SSF55347">
    <property type="entry name" value="Glyceraldehyde-3-phosphate dehydrogenase-like, C-terminal domain"/>
    <property type="match status" value="1"/>
</dbReference>
<reference evidence="8" key="1">
    <citation type="journal article" date="2020" name="Stud. Mycol.">
        <title>101 Dothideomycetes genomes: a test case for predicting lifestyles and emergence of pathogens.</title>
        <authorList>
            <person name="Haridas S."/>
            <person name="Albert R."/>
            <person name="Binder M."/>
            <person name="Bloem J."/>
            <person name="Labutti K."/>
            <person name="Salamov A."/>
            <person name="Andreopoulos B."/>
            <person name="Baker S."/>
            <person name="Barry K."/>
            <person name="Bills G."/>
            <person name="Bluhm B."/>
            <person name="Cannon C."/>
            <person name="Castanera R."/>
            <person name="Culley D."/>
            <person name="Daum C."/>
            <person name="Ezra D."/>
            <person name="Gonzalez J."/>
            <person name="Henrissat B."/>
            <person name="Kuo A."/>
            <person name="Liang C."/>
            <person name="Lipzen A."/>
            <person name="Lutzoni F."/>
            <person name="Magnuson J."/>
            <person name="Mondo S."/>
            <person name="Nolan M."/>
            <person name="Ohm R."/>
            <person name="Pangilinan J."/>
            <person name="Park H.-J."/>
            <person name="Ramirez L."/>
            <person name="Alfaro M."/>
            <person name="Sun H."/>
            <person name="Tritt A."/>
            <person name="Yoshinaga Y."/>
            <person name="Zwiers L.-H."/>
            <person name="Turgeon B."/>
            <person name="Goodwin S."/>
            <person name="Spatafora J."/>
            <person name="Crous P."/>
            <person name="Grigoriev I."/>
        </authorList>
    </citation>
    <scope>NUCLEOTIDE SEQUENCE</scope>
    <source>
        <strain evidence="8">CBS 113979</strain>
    </source>
</reference>
<sequence>MSTPFCLRWGIIATGRIAESFAKDLILDPTARGVQDVRHSLVGVASSRSEDSARGFLSKIGAPSLCRAHGNYEALVTDPDVDVVYIATPHSHHFPNAMLCLEAGKHVVCEKAFTVNAKQAQKLFDTARERNLFLMEGMWTRFLPVGVKVRQLVRDGAIGPVTRIFADNSLGMHPKNDLPPDDRLVRRELAGGALLDLGVYSIHWIFQALQTTVLQPTVISSLVVPLKDHQVDETTTIIMSFRREDTETSSPSTHAIATCSLRTEGNPGGQTPAIRIQGDQGEIQIYGPVWRPSKYCVIKREPGFGNVGESTEFTCETEGGAYGLCYEADEAARCIRDGLIESSTMPWTLTLQVMEVMDTARKSAGLEFLADIESANYPN</sequence>
<evidence type="ECO:0000259" key="6">
    <source>
        <dbReference type="Pfam" id="PF01408"/>
    </source>
</evidence>
<proteinExistence type="inferred from homology"/>
<dbReference type="GO" id="GO:0000166">
    <property type="term" value="F:nucleotide binding"/>
    <property type="evidence" value="ECO:0007669"/>
    <property type="project" value="InterPro"/>
</dbReference>
<evidence type="ECO:0000313" key="8">
    <source>
        <dbReference type="EMBL" id="KAF1986337.1"/>
    </source>
</evidence>
<comment type="catalytic activity">
    <reaction evidence="5">
        <text>D-xylose + NADP(+) = D-xylono-1,5-lactone + NADPH + H(+)</text>
        <dbReference type="Rhea" id="RHEA:22000"/>
        <dbReference type="ChEBI" id="CHEBI:15378"/>
        <dbReference type="ChEBI" id="CHEBI:15867"/>
        <dbReference type="ChEBI" id="CHEBI:53455"/>
        <dbReference type="ChEBI" id="CHEBI:57783"/>
        <dbReference type="ChEBI" id="CHEBI:58349"/>
        <dbReference type="EC" id="1.1.1.179"/>
    </reaction>
</comment>
<dbReference type="OrthoDB" id="2129491at2759"/>
<dbReference type="InterPro" id="IPR050984">
    <property type="entry name" value="Gfo/Idh/MocA_domain"/>
</dbReference>
<feature type="domain" description="GFO/IDH/MocA-like oxidoreductase" evidence="7">
    <location>
        <begin position="148"/>
        <end position="283"/>
    </location>
</feature>
<evidence type="ECO:0000256" key="3">
    <source>
        <dbReference type="ARBA" id="ARBA00038984"/>
    </source>
</evidence>
<evidence type="ECO:0000256" key="4">
    <source>
        <dbReference type="ARBA" id="ARBA00042988"/>
    </source>
</evidence>
<name>A0A6G1GZW6_9PEZI</name>
<dbReference type="GO" id="GO:0047837">
    <property type="term" value="F:D-xylose 1-dehydrogenase (NADP+) activity"/>
    <property type="evidence" value="ECO:0007669"/>
    <property type="project" value="UniProtKB-EC"/>
</dbReference>
<protein>
    <recommendedName>
        <fullName evidence="3">D-xylose 1-dehydrogenase (NADP(+), D-xylono-1,5-lactone-forming)</fullName>
        <ecNumber evidence="3">1.1.1.179</ecNumber>
    </recommendedName>
    <alternativeName>
        <fullName evidence="4">D-xylose-NADP dehydrogenase</fullName>
    </alternativeName>
</protein>
<evidence type="ECO:0000313" key="9">
    <source>
        <dbReference type="Proteomes" id="UP000800041"/>
    </source>
</evidence>
<organism evidence="8 9">
    <name type="scientific">Aulographum hederae CBS 113979</name>
    <dbReference type="NCBI Taxonomy" id="1176131"/>
    <lineage>
        <taxon>Eukaryota</taxon>
        <taxon>Fungi</taxon>
        <taxon>Dikarya</taxon>
        <taxon>Ascomycota</taxon>
        <taxon>Pezizomycotina</taxon>
        <taxon>Dothideomycetes</taxon>
        <taxon>Pleosporomycetidae</taxon>
        <taxon>Aulographales</taxon>
        <taxon>Aulographaceae</taxon>
    </lineage>
</organism>
<evidence type="ECO:0000259" key="7">
    <source>
        <dbReference type="Pfam" id="PF22725"/>
    </source>
</evidence>
<evidence type="ECO:0000256" key="5">
    <source>
        <dbReference type="ARBA" id="ARBA00049233"/>
    </source>
</evidence>
<gene>
    <name evidence="8" type="ORF">K402DRAFT_421193</name>
</gene>
<dbReference type="EMBL" id="ML977157">
    <property type="protein sequence ID" value="KAF1986337.1"/>
    <property type="molecule type" value="Genomic_DNA"/>
</dbReference>
<dbReference type="EC" id="1.1.1.179" evidence="3"/>
<dbReference type="PANTHER" id="PTHR22604:SF115">
    <property type="entry name" value="DIHYDRODIOL DEHYDROGENASE, PUTATIVE (AFU_ORTHOLOGUE AFUA_1G07520)-RELATED"/>
    <property type="match status" value="1"/>
</dbReference>
<dbReference type="InterPro" id="IPR055170">
    <property type="entry name" value="GFO_IDH_MocA-like_dom"/>
</dbReference>
<comment type="similarity">
    <text evidence="1">Belongs to the Gfo/Idh/MocA family.</text>
</comment>